<comment type="caution">
    <text evidence="2">The sequence shown here is derived from an EMBL/GenBank/DDBJ whole genome shotgun (WGS) entry which is preliminary data.</text>
</comment>
<evidence type="ECO:0000313" key="3">
    <source>
        <dbReference type="Proteomes" id="UP001434883"/>
    </source>
</evidence>
<gene>
    <name evidence="2" type="ORF">XENOCAPTIV_024106</name>
</gene>
<name>A0ABV0QXY8_9TELE</name>
<accession>A0ABV0QXY8</accession>
<proteinExistence type="predicted"/>
<sequence>LVSGVGSWRNNKAMMTRGGKRNNELGSPESTSAASGAEAATGASADDKLDQLASLVKSLMQWQTARDQQSEKEAERQEMRWKSLQHQFRQLQAHVEDLKEERQYDGDRVGEDPYTHDSDGDGYDDGQGQKQNLFPQSVAWSLLEPRRHGTHFKNYHSMMWSWRWAGESPLNPELRGEGKGLWVRSEGKWVKRRKPALCLTLIFP</sequence>
<reference evidence="2 3" key="1">
    <citation type="submission" date="2021-06" db="EMBL/GenBank/DDBJ databases">
        <authorList>
            <person name="Palmer J.M."/>
        </authorList>
    </citation>
    <scope>NUCLEOTIDE SEQUENCE [LARGE SCALE GENOMIC DNA]</scope>
    <source>
        <strain evidence="2 3">XC_2019</strain>
        <tissue evidence="2">Muscle</tissue>
    </source>
</reference>
<feature type="compositionally biased region" description="Basic and acidic residues" evidence="1">
    <location>
        <begin position="100"/>
        <end position="119"/>
    </location>
</feature>
<feature type="region of interest" description="Disordered" evidence="1">
    <location>
        <begin position="100"/>
        <end position="130"/>
    </location>
</feature>
<organism evidence="2 3">
    <name type="scientific">Xenoophorus captivus</name>
    <dbReference type="NCBI Taxonomy" id="1517983"/>
    <lineage>
        <taxon>Eukaryota</taxon>
        <taxon>Metazoa</taxon>
        <taxon>Chordata</taxon>
        <taxon>Craniata</taxon>
        <taxon>Vertebrata</taxon>
        <taxon>Euteleostomi</taxon>
        <taxon>Actinopterygii</taxon>
        <taxon>Neopterygii</taxon>
        <taxon>Teleostei</taxon>
        <taxon>Neoteleostei</taxon>
        <taxon>Acanthomorphata</taxon>
        <taxon>Ovalentaria</taxon>
        <taxon>Atherinomorphae</taxon>
        <taxon>Cyprinodontiformes</taxon>
        <taxon>Goodeidae</taxon>
        <taxon>Xenoophorus</taxon>
    </lineage>
</organism>
<protein>
    <submittedName>
        <fullName evidence="2">Uncharacterized protein</fullName>
    </submittedName>
</protein>
<feature type="compositionally biased region" description="Basic and acidic residues" evidence="1">
    <location>
        <begin position="68"/>
        <end position="81"/>
    </location>
</feature>
<evidence type="ECO:0000256" key="1">
    <source>
        <dbReference type="SAM" id="MobiDB-lite"/>
    </source>
</evidence>
<feature type="compositionally biased region" description="Low complexity" evidence="1">
    <location>
        <begin position="29"/>
        <end position="44"/>
    </location>
</feature>
<dbReference type="EMBL" id="JAHRIN010025764">
    <property type="protein sequence ID" value="MEQ2200167.1"/>
    <property type="molecule type" value="Genomic_DNA"/>
</dbReference>
<feature type="non-terminal residue" evidence="2">
    <location>
        <position position="1"/>
    </location>
</feature>
<feature type="region of interest" description="Disordered" evidence="1">
    <location>
        <begin position="61"/>
        <end position="81"/>
    </location>
</feature>
<dbReference type="Proteomes" id="UP001434883">
    <property type="component" value="Unassembled WGS sequence"/>
</dbReference>
<feature type="region of interest" description="Disordered" evidence="1">
    <location>
        <begin position="1"/>
        <end position="45"/>
    </location>
</feature>
<evidence type="ECO:0000313" key="2">
    <source>
        <dbReference type="EMBL" id="MEQ2200167.1"/>
    </source>
</evidence>
<keyword evidence="3" id="KW-1185">Reference proteome</keyword>